<dbReference type="PROSITE" id="PS00486">
    <property type="entry name" value="DNA_MISMATCH_REPAIR_2"/>
    <property type="match status" value="1"/>
</dbReference>
<sequence>MYGENISDREITQNVQMLREKVTQLEKDQPVPVDILIDKKTRVLLITGPNTGGKTICLKAVGLAAIMAKAGLYVLCSEPARMRWFDSVFADIGDDQSLSQSLSTFTGHLRQISDIQANSTSQSLVLLDEIGAGTNPLEGAALGMSILESFADAGALLTIATTHHGELKTLKYSNEGFENACMEFDEINLKPTYKILWGVPGRSNAINIAERLGLPKLILHDARKLYGAASAEIDEVIFELEKFKQDVEKYVHEAQHFLMLSKDLHEKLLHVQRKLTGHGSDLRHKKMRQISELASVARSTLHRKLQQYRASARQTFLPAGPDTSPPQTPVNIQQSTAGSNVLTVEIKSTTTEAVKRSSPGTITYNCLKCSLQGSNHFLSLKVQRVRVECLWLVTSFKFHPWGPGQLFLTWNHLKER</sequence>
<dbReference type="GO" id="GO:0006298">
    <property type="term" value="P:mismatch repair"/>
    <property type="evidence" value="ECO:0007669"/>
    <property type="project" value="InterPro"/>
</dbReference>
<organism evidence="8">
    <name type="scientific">Opuntia streptacantha</name>
    <name type="common">Prickly pear cactus</name>
    <name type="synonym">Opuntia cardona</name>
    <dbReference type="NCBI Taxonomy" id="393608"/>
    <lineage>
        <taxon>Eukaryota</taxon>
        <taxon>Viridiplantae</taxon>
        <taxon>Streptophyta</taxon>
        <taxon>Embryophyta</taxon>
        <taxon>Tracheophyta</taxon>
        <taxon>Spermatophyta</taxon>
        <taxon>Magnoliopsida</taxon>
        <taxon>eudicotyledons</taxon>
        <taxon>Gunneridae</taxon>
        <taxon>Pentapetalae</taxon>
        <taxon>Caryophyllales</taxon>
        <taxon>Cactineae</taxon>
        <taxon>Cactaceae</taxon>
        <taxon>Opuntioideae</taxon>
        <taxon>Opuntia</taxon>
    </lineage>
</organism>
<evidence type="ECO:0000256" key="6">
    <source>
        <dbReference type="ARBA" id="ARBA00023125"/>
    </source>
</evidence>
<keyword evidence="1" id="KW-0699">rRNA-binding</keyword>
<evidence type="ECO:0000256" key="3">
    <source>
        <dbReference type="ARBA" id="ARBA00022801"/>
    </source>
</evidence>
<dbReference type="InterPro" id="IPR027417">
    <property type="entry name" value="P-loop_NTPase"/>
</dbReference>
<dbReference type="EMBL" id="GISG01231936">
    <property type="protein sequence ID" value="MBA4666551.1"/>
    <property type="molecule type" value="Transcribed_RNA"/>
</dbReference>
<dbReference type="InterPro" id="IPR000432">
    <property type="entry name" value="DNA_mismatch_repair_MutS_C"/>
</dbReference>
<keyword evidence="4" id="KW-0067">ATP-binding</keyword>
<accession>A0A7C9AH75</accession>
<evidence type="ECO:0000256" key="1">
    <source>
        <dbReference type="ARBA" id="ARBA00022730"/>
    </source>
</evidence>
<dbReference type="InterPro" id="IPR045076">
    <property type="entry name" value="MutS"/>
</dbReference>
<keyword evidence="3" id="KW-0378">Hydrolase</keyword>
<feature type="domain" description="DNA mismatch repair proteins mutS family" evidence="7">
    <location>
        <begin position="123"/>
        <end position="139"/>
    </location>
</feature>
<protein>
    <recommendedName>
        <fullName evidence="7">DNA mismatch repair proteins mutS family domain-containing protein</fullName>
    </recommendedName>
</protein>
<dbReference type="GO" id="GO:0140664">
    <property type="term" value="F:ATP-dependent DNA damage sensor activity"/>
    <property type="evidence" value="ECO:0007669"/>
    <property type="project" value="InterPro"/>
</dbReference>
<name>A0A7C9AH75_OPUST</name>
<dbReference type="Gene3D" id="3.40.50.300">
    <property type="entry name" value="P-loop containing nucleotide triphosphate hydrolases"/>
    <property type="match status" value="1"/>
</dbReference>
<reference evidence="8" key="1">
    <citation type="journal article" date="2013" name="J. Plant Res.">
        <title>Effect of fungi and light on seed germination of three Opuntia species from semiarid lands of central Mexico.</title>
        <authorList>
            <person name="Delgado-Sanchez P."/>
            <person name="Jimenez-Bremont J.F."/>
            <person name="Guerrero-Gonzalez Mde L."/>
            <person name="Flores J."/>
        </authorList>
    </citation>
    <scope>NUCLEOTIDE SEQUENCE</scope>
    <source>
        <tissue evidence="8">Cladode</tissue>
    </source>
</reference>
<dbReference type="GO" id="GO:0016787">
    <property type="term" value="F:hydrolase activity"/>
    <property type="evidence" value="ECO:0007669"/>
    <property type="project" value="UniProtKB-KW"/>
</dbReference>
<evidence type="ECO:0000313" key="8">
    <source>
        <dbReference type="EMBL" id="MBA4666551.1"/>
    </source>
</evidence>
<dbReference type="AlphaFoldDB" id="A0A7C9AH75"/>
<keyword evidence="5" id="KW-0694">RNA-binding</keyword>
<dbReference type="GO" id="GO:0030983">
    <property type="term" value="F:mismatched DNA binding"/>
    <property type="evidence" value="ECO:0007669"/>
    <property type="project" value="InterPro"/>
</dbReference>
<dbReference type="GO" id="GO:0019843">
    <property type="term" value="F:rRNA binding"/>
    <property type="evidence" value="ECO:0007669"/>
    <property type="project" value="UniProtKB-KW"/>
</dbReference>
<keyword evidence="6" id="KW-0238">DNA-binding</keyword>
<dbReference type="FunFam" id="3.40.50.300:FF:000830">
    <property type="entry name" value="Endonuclease MutS2"/>
    <property type="match status" value="1"/>
</dbReference>
<reference evidence="8" key="2">
    <citation type="submission" date="2020-07" db="EMBL/GenBank/DDBJ databases">
        <authorList>
            <person name="Vera ALvarez R."/>
            <person name="Arias-Moreno D.M."/>
            <person name="Jimenez-Jacinto V."/>
            <person name="Jimenez-Bremont J.F."/>
            <person name="Swaminathan K."/>
            <person name="Moose S.P."/>
            <person name="Guerrero-Gonzalez M.L."/>
            <person name="Marino-Ramirez L."/>
            <person name="Landsman D."/>
            <person name="Rodriguez-Kessler M."/>
            <person name="Delgado-Sanchez P."/>
        </authorList>
    </citation>
    <scope>NUCLEOTIDE SEQUENCE</scope>
    <source>
        <tissue evidence="8">Cladode</tissue>
    </source>
</reference>
<evidence type="ECO:0000256" key="5">
    <source>
        <dbReference type="ARBA" id="ARBA00022884"/>
    </source>
</evidence>
<dbReference type="GO" id="GO:0005524">
    <property type="term" value="F:ATP binding"/>
    <property type="evidence" value="ECO:0007669"/>
    <property type="project" value="UniProtKB-KW"/>
</dbReference>
<keyword evidence="2" id="KW-0547">Nucleotide-binding</keyword>
<dbReference type="Pfam" id="PF00488">
    <property type="entry name" value="MutS_V"/>
    <property type="match status" value="1"/>
</dbReference>
<dbReference type="SUPFAM" id="SSF52540">
    <property type="entry name" value="P-loop containing nucleoside triphosphate hydrolases"/>
    <property type="match status" value="1"/>
</dbReference>
<evidence type="ECO:0000256" key="2">
    <source>
        <dbReference type="ARBA" id="ARBA00022741"/>
    </source>
</evidence>
<dbReference type="PANTHER" id="PTHR48466:SF2">
    <property type="entry name" value="OS10G0509000 PROTEIN"/>
    <property type="match status" value="1"/>
</dbReference>
<proteinExistence type="predicted"/>
<evidence type="ECO:0000259" key="7">
    <source>
        <dbReference type="PROSITE" id="PS00486"/>
    </source>
</evidence>
<dbReference type="PANTHER" id="PTHR48466">
    <property type="entry name" value="OS10G0509000 PROTEIN-RELATED"/>
    <property type="match status" value="1"/>
</dbReference>
<dbReference type="SMART" id="SM00534">
    <property type="entry name" value="MUTSac"/>
    <property type="match status" value="1"/>
</dbReference>
<evidence type="ECO:0000256" key="4">
    <source>
        <dbReference type="ARBA" id="ARBA00022840"/>
    </source>
</evidence>